<evidence type="ECO:0000313" key="1">
    <source>
        <dbReference type="EMBL" id="CAK7355687.1"/>
    </source>
</evidence>
<dbReference type="EMBL" id="CAWUPB010001196">
    <property type="protein sequence ID" value="CAK7355687.1"/>
    <property type="molecule type" value="Genomic_DNA"/>
</dbReference>
<keyword evidence="2" id="KW-1185">Reference proteome</keyword>
<dbReference type="AlphaFoldDB" id="A0AAV1SNW4"/>
<reference evidence="1 2" key="1">
    <citation type="submission" date="2024-01" db="EMBL/GenBank/DDBJ databases">
        <authorList>
            <person name="Waweru B."/>
        </authorList>
    </citation>
    <scope>NUCLEOTIDE SEQUENCE [LARGE SCALE GENOMIC DNA]</scope>
</reference>
<dbReference type="Proteomes" id="UP001314170">
    <property type="component" value="Unassembled WGS sequence"/>
</dbReference>
<evidence type="ECO:0000313" key="2">
    <source>
        <dbReference type="Proteomes" id="UP001314170"/>
    </source>
</evidence>
<protein>
    <submittedName>
        <fullName evidence="1">Uncharacterized protein</fullName>
    </submittedName>
</protein>
<name>A0AAV1SNW4_9ROSI</name>
<comment type="caution">
    <text evidence="1">The sequence shown here is derived from an EMBL/GenBank/DDBJ whole genome shotgun (WGS) entry which is preliminary data.</text>
</comment>
<organism evidence="1 2">
    <name type="scientific">Dovyalis caffra</name>
    <dbReference type="NCBI Taxonomy" id="77055"/>
    <lineage>
        <taxon>Eukaryota</taxon>
        <taxon>Viridiplantae</taxon>
        <taxon>Streptophyta</taxon>
        <taxon>Embryophyta</taxon>
        <taxon>Tracheophyta</taxon>
        <taxon>Spermatophyta</taxon>
        <taxon>Magnoliopsida</taxon>
        <taxon>eudicotyledons</taxon>
        <taxon>Gunneridae</taxon>
        <taxon>Pentapetalae</taxon>
        <taxon>rosids</taxon>
        <taxon>fabids</taxon>
        <taxon>Malpighiales</taxon>
        <taxon>Salicaceae</taxon>
        <taxon>Flacourtieae</taxon>
        <taxon>Dovyalis</taxon>
    </lineage>
</organism>
<sequence>MGVGLGEDVCEAIEDGLGARVRGERDVVVPWVRGLTCRGIGERERASWLVVGDRVRHRSFSTFSLSGGCLLLLVRMNSVSLNALWLRL</sequence>
<gene>
    <name evidence="1" type="ORF">DCAF_LOCUS25947</name>
</gene>
<accession>A0AAV1SNW4</accession>
<proteinExistence type="predicted"/>